<dbReference type="STRING" id="688269.Theth_0261"/>
<dbReference type="AlphaFoldDB" id="F7YUD9"/>
<dbReference type="Proteomes" id="UP000006804">
    <property type="component" value="Chromosome"/>
</dbReference>
<keyword evidence="4" id="KW-1185">Reference proteome</keyword>
<reference evidence="2 4" key="1">
    <citation type="submission" date="2010-11" db="EMBL/GenBank/DDBJ databases">
        <title>The complete genome of Thermotoga thermarum DSM 5069.</title>
        <authorList>
            <consortium name="US DOE Joint Genome Institute (JGI-PGF)"/>
            <person name="Lucas S."/>
            <person name="Copeland A."/>
            <person name="Lapidus A."/>
            <person name="Bruce D."/>
            <person name="Goodwin L."/>
            <person name="Pitluck S."/>
            <person name="Kyrpides N."/>
            <person name="Mavromatis K."/>
            <person name="Ivanova N."/>
            <person name="Zeytun A."/>
            <person name="Brettin T."/>
            <person name="Detter J.C."/>
            <person name="Tapia R."/>
            <person name="Han C."/>
            <person name="Land M."/>
            <person name="Hauser L."/>
            <person name="Markowitz V."/>
            <person name="Cheng J.-F."/>
            <person name="Hugenholtz P."/>
            <person name="Woyke T."/>
            <person name="Wu D."/>
            <person name="Spring S."/>
            <person name="Schroeder M."/>
            <person name="Brambilla E."/>
            <person name="Klenk H.-P."/>
            <person name="Eisen J.A."/>
        </authorList>
    </citation>
    <scope>NUCLEOTIDE SEQUENCE [LARGE SCALE GENOMIC DNA]</scope>
    <source>
        <strain evidence="2 4">DSM 5069</strain>
    </source>
</reference>
<dbReference type="EMBL" id="CP002351">
    <property type="protein sequence ID" value="AEH51338.1"/>
    <property type="molecule type" value="Genomic_DNA"/>
</dbReference>
<sequence length="33" mass="3978">MNMKVTTTNITEYLYQIIPNLFQRQRVPHEAKV</sequence>
<dbReference type="HOGENOM" id="CLU_3398059_0_0_0"/>
<gene>
    <name evidence="1" type="ORF">Theth_0261</name>
    <name evidence="2" type="ORF">Theth_1267</name>
    <name evidence="3" type="ORF">Theth_1317</name>
</gene>
<dbReference type="EMBL" id="CP002351">
    <property type="protein sequence ID" value="AEH50360.1"/>
    <property type="molecule type" value="Genomic_DNA"/>
</dbReference>
<dbReference type="KEGG" id="tta:Theth_0261"/>
<evidence type="ECO:0000313" key="1">
    <source>
        <dbReference type="EMBL" id="AEH50360.1"/>
    </source>
</evidence>
<protein>
    <submittedName>
        <fullName evidence="2">Uncharacterized protein</fullName>
    </submittedName>
</protein>
<dbReference type="EMBL" id="CP002351">
    <property type="protein sequence ID" value="AEH51385.1"/>
    <property type="molecule type" value="Genomic_DNA"/>
</dbReference>
<proteinExistence type="predicted"/>
<name>F7YUD9_9THEM</name>
<evidence type="ECO:0000313" key="3">
    <source>
        <dbReference type="EMBL" id="AEH51385.1"/>
    </source>
</evidence>
<dbReference type="KEGG" id="tta:Theth_1267"/>
<evidence type="ECO:0000313" key="2">
    <source>
        <dbReference type="EMBL" id="AEH51338.1"/>
    </source>
</evidence>
<dbReference type="KEGG" id="tta:Theth_1317"/>
<organism evidence="2 4">
    <name type="scientific">Pseudothermotoga thermarum DSM 5069</name>
    <dbReference type="NCBI Taxonomy" id="688269"/>
    <lineage>
        <taxon>Bacteria</taxon>
        <taxon>Thermotogati</taxon>
        <taxon>Thermotogota</taxon>
        <taxon>Thermotogae</taxon>
        <taxon>Thermotogales</taxon>
        <taxon>Thermotogaceae</taxon>
        <taxon>Pseudothermotoga</taxon>
    </lineage>
</organism>
<evidence type="ECO:0000313" key="4">
    <source>
        <dbReference type="Proteomes" id="UP000006804"/>
    </source>
</evidence>
<accession>F7YUD9</accession>